<accession>A0ABS6FU66</accession>
<evidence type="ECO:0000313" key="1">
    <source>
        <dbReference type="EMBL" id="MBU5673775.1"/>
    </source>
</evidence>
<evidence type="ECO:0000313" key="2">
    <source>
        <dbReference type="Proteomes" id="UP000743001"/>
    </source>
</evidence>
<dbReference type="EMBL" id="JAHLQJ010000017">
    <property type="protein sequence ID" value="MBU5673775.1"/>
    <property type="molecule type" value="Genomic_DNA"/>
</dbReference>
<reference evidence="1 2" key="1">
    <citation type="submission" date="2021-06" db="EMBL/GenBank/DDBJ databases">
        <authorList>
            <person name="Sun Q."/>
            <person name="Li D."/>
        </authorList>
    </citation>
    <scope>NUCLEOTIDE SEQUENCE [LARGE SCALE GENOMIC DNA]</scope>
    <source>
        <strain evidence="1 2">MSJ-6</strain>
    </source>
</reference>
<sequence length="78" mass="9045">MAVSKKDIANLIQQLPDKDIPLVADFLKRLISHPLDAHIPFDDEELTEDDLKAIEQAELEFRQGKTIRLKDIEHELRN</sequence>
<dbReference type="RefSeq" id="WP_216480355.1">
    <property type="nucleotide sequence ID" value="NZ_JAHLQJ010000017.1"/>
</dbReference>
<dbReference type="Proteomes" id="UP000743001">
    <property type="component" value="Unassembled WGS sequence"/>
</dbReference>
<organism evidence="1 2">
    <name type="scientific">Paenibacillus brevis</name>
    <dbReference type="NCBI Taxonomy" id="2841508"/>
    <lineage>
        <taxon>Bacteria</taxon>
        <taxon>Bacillati</taxon>
        <taxon>Bacillota</taxon>
        <taxon>Bacilli</taxon>
        <taxon>Bacillales</taxon>
        <taxon>Paenibacillaceae</taxon>
        <taxon>Paenibacillus</taxon>
    </lineage>
</organism>
<keyword evidence="2" id="KW-1185">Reference proteome</keyword>
<gene>
    <name evidence="1" type="ORF">KQJ23_18230</name>
</gene>
<proteinExistence type="predicted"/>
<comment type="caution">
    <text evidence="1">The sequence shown here is derived from an EMBL/GenBank/DDBJ whole genome shotgun (WGS) entry which is preliminary data.</text>
</comment>
<name>A0ABS6FU66_9BACL</name>
<protein>
    <submittedName>
        <fullName evidence="1">Uncharacterized protein</fullName>
    </submittedName>
</protein>